<dbReference type="RefSeq" id="WP_048449036.1">
    <property type="nucleotide sequence ID" value="NZ_JBNNPJ010000032.1"/>
</dbReference>
<protein>
    <submittedName>
        <fullName evidence="3">Uncharacterized protein</fullName>
    </submittedName>
</protein>
<feature type="region of interest" description="Disordered" evidence="1">
    <location>
        <begin position="62"/>
        <end position="81"/>
    </location>
</feature>
<dbReference type="PATRIC" id="fig|1187852.3.peg.6494"/>
<organism evidence="3 4">
    <name type="scientific">Methylobacterium tarhaniae</name>
    <dbReference type="NCBI Taxonomy" id="1187852"/>
    <lineage>
        <taxon>Bacteria</taxon>
        <taxon>Pseudomonadati</taxon>
        <taxon>Pseudomonadota</taxon>
        <taxon>Alphaproteobacteria</taxon>
        <taxon>Hyphomicrobiales</taxon>
        <taxon>Methylobacteriaceae</taxon>
        <taxon>Methylobacterium</taxon>
    </lineage>
</organism>
<evidence type="ECO:0000256" key="1">
    <source>
        <dbReference type="SAM" id="MobiDB-lite"/>
    </source>
</evidence>
<evidence type="ECO:0000256" key="2">
    <source>
        <dbReference type="SAM" id="SignalP"/>
    </source>
</evidence>
<reference evidence="3 4" key="1">
    <citation type="submission" date="2015-03" db="EMBL/GenBank/DDBJ databases">
        <title>Genome sequencing of Methylobacterium tarhaniae DSM 25844.</title>
        <authorList>
            <person name="Chaudhry V."/>
            <person name="Patil P.B."/>
        </authorList>
    </citation>
    <scope>NUCLEOTIDE SEQUENCE [LARGE SCALE GENOMIC DNA]</scope>
    <source>
        <strain evidence="3 4">DSM 25844</strain>
    </source>
</reference>
<feature type="signal peptide" evidence="2">
    <location>
        <begin position="1"/>
        <end position="23"/>
    </location>
</feature>
<dbReference type="Proteomes" id="UP000036449">
    <property type="component" value="Unassembled WGS sequence"/>
</dbReference>
<name>A0A0J6TGE1_9HYPH</name>
<keyword evidence="4" id="KW-1185">Reference proteome</keyword>
<sequence>MRTVFTATAAAIILAGFSASAMAEETTVIHRDRAPGIAVEHREGVVEHRDITTGSVDCGSKTVHKEDGMGNSKTVHKEGCN</sequence>
<feature type="chain" id="PRO_5005282630" evidence="2">
    <location>
        <begin position="24"/>
        <end position="81"/>
    </location>
</feature>
<dbReference type="AlphaFoldDB" id="A0A0J6TGE1"/>
<dbReference type="OrthoDB" id="7996847at2"/>
<dbReference type="EMBL" id="LABZ01000008">
    <property type="protein sequence ID" value="KMO44788.1"/>
    <property type="molecule type" value="Genomic_DNA"/>
</dbReference>
<evidence type="ECO:0000313" key="3">
    <source>
        <dbReference type="EMBL" id="KMO44788.1"/>
    </source>
</evidence>
<evidence type="ECO:0000313" key="4">
    <source>
        <dbReference type="Proteomes" id="UP000036449"/>
    </source>
</evidence>
<gene>
    <name evidence="3" type="ORF">VQ03_01265</name>
</gene>
<proteinExistence type="predicted"/>
<keyword evidence="2" id="KW-0732">Signal</keyword>
<accession>A0A0J6TGE1</accession>
<comment type="caution">
    <text evidence="3">The sequence shown here is derived from an EMBL/GenBank/DDBJ whole genome shotgun (WGS) entry which is preliminary data.</text>
</comment>